<gene>
    <name evidence="3" type="ORF">NUU61_003929</name>
</gene>
<name>A0A9W9FKP6_9EURO</name>
<proteinExistence type="predicted"/>
<evidence type="ECO:0000256" key="2">
    <source>
        <dbReference type="SAM" id="Phobius"/>
    </source>
</evidence>
<evidence type="ECO:0000313" key="4">
    <source>
        <dbReference type="Proteomes" id="UP001141434"/>
    </source>
</evidence>
<reference evidence="3" key="1">
    <citation type="submission" date="2022-11" db="EMBL/GenBank/DDBJ databases">
        <authorList>
            <person name="Petersen C."/>
        </authorList>
    </citation>
    <scope>NUCLEOTIDE SEQUENCE</scope>
    <source>
        <strain evidence="3">IBT 34128</strain>
    </source>
</reference>
<feature type="region of interest" description="Disordered" evidence="1">
    <location>
        <begin position="100"/>
        <end position="179"/>
    </location>
</feature>
<feature type="compositionally biased region" description="Polar residues" evidence="1">
    <location>
        <begin position="168"/>
        <end position="179"/>
    </location>
</feature>
<feature type="compositionally biased region" description="Polar residues" evidence="1">
    <location>
        <begin position="100"/>
        <end position="109"/>
    </location>
</feature>
<dbReference type="RefSeq" id="XP_056512538.1">
    <property type="nucleotide sequence ID" value="XM_056654511.1"/>
</dbReference>
<keyword evidence="4" id="KW-1185">Reference proteome</keyword>
<sequence length="515" mass="58768">MPRRNTKSSKRRQKARNRKDRYMAALDQKGEGSQSSWRAASPNSTSSELEPAPAIPVDSGRLSVVMARENELSASELSFYSSNEYAVENPYADFEEKSTVLNQTSSSEPQEPEFEDGATPTPSLRQRHPQLIESETLGPASPSQHQSHSESSEGEITTTTSHRAASLPQDQSTTAPVILSQPQYRPVPMVPEDFIWDLTKVSFYCAKPGCDKVCNLWDRQSVVCARCGPYSEIRYCGKEHMRENVKEHWLVCRQFTFQQKCLESFIPEDVLVGPPMIPNRHNWDSPERFRQAMWFTTARQEGDYFIFADWATQFSAGNIPGSPESRCCPRVLITVRFDDPKEKDRFRRILAVVLFAAIEVGPMISYMFRLLRDWLRVRNMWNNHMDAMLRNQFRYELGVIVEPPVTGERHACETEWSGLAPRHCRDSVCSAERVTLLGDLGQGRGFARLCDYMESSQWILRAHRTTHPTVRSVRGRTCGEGFDEVLDDERRAFCRGEGWDGAGSGPMEIERPFEE</sequence>
<dbReference type="GeneID" id="81393679"/>
<dbReference type="OrthoDB" id="4757558at2759"/>
<dbReference type="EMBL" id="JAPMSZ010000005">
    <property type="protein sequence ID" value="KAJ5101707.1"/>
    <property type="molecule type" value="Genomic_DNA"/>
</dbReference>
<organism evidence="3 4">
    <name type="scientific">Penicillium alfredii</name>
    <dbReference type="NCBI Taxonomy" id="1506179"/>
    <lineage>
        <taxon>Eukaryota</taxon>
        <taxon>Fungi</taxon>
        <taxon>Dikarya</taxon>
        <taxon>Ascomycota</taxon>
        <taxon>Pezizomycotina</taxon>
        <taxon>Eurotiomycetes</taxon>
        <taxon>Eurotiomycetidae</taxon>
        <taxon>Eurotiales</taxon>
        <taxon>Aspergillaceae</taxon>
        <taxon>Penicillium</taxon>
    </lineage>
</organism>
<feature type="compositionally biased region" description="Polar residues" evidence="1">
    <location>
        <begin position="31"/>
        <end position="48"/>
    </location>
</feature>
<dbReference type="AlphaFoldDB" id="A0A9W9FKP6"/>
<reference evidence="3" key="2">
    <citation type="journal article" date="2023" name="IMA Fungus">
        <title>Comparative genomic study of the Penicillium genus elucidates a diverse pangenome and 15 lateral gene transfer events.</title>
        <authorList>
            <person name="Petersen C."/>
            <person name="Sorensen T."/>
            <person name="Nielsen M.R."/>
            <person name="Sondergaard T.E."/>
            <person name="Sorensen J.L."/>
            <person name="Fitzpatrick D.A."/>
            <person name="Frisvad J.C."/>
            <person name="Nielsen K.L."/>
        </authorList>
    </citation>
    <scope>NUCLEOTIDE SEQUENCE</scope>
    <source>
        <strain evidence="3">IBT 34128</strain>
    </source>
</reference>
<feature type="region of interest" description="Disordered" evidence="1">
    <location>
        <begin position="1"/>
        <end position="59"/>
    </location>
</feature>
<evidence type="ECO:0000313" key="3">
    <source>
        <dbReference type="EMBL" id="KAJ5101707.1"/>
    </source>
</evidence>
<protein>
    <submittedName>
        <fullName evidence="3">Uncharacterized protein</fullName>
    </submittedName>
</protein>
<dbReference type="Proteomes" id="UP001141434">
    <property type="component" value="Unassembled WGS sequence"/>
</dbReference>
<keyword evidence="2" id="KW-0812">Transmembrane</keyword>
<evidence type="ECO:0000256" key="1">
    <source>
        <dbReference type="SAM" id="MobiDB-lite"/>
    </source>
</evidence>
<accession>A0A9W9FKP6</accession>
<feature type="transmembrane region" description="Helical" evidence="2">
    <location>
        <begin position="349"/>
        <end position="368"/>
    </location>
</feature>
<keyword evidence="2" id="KW-1133">Transmembrane helix</keyword>
<comment type="caution">
    <text evidence="3">The sequence shown here is derived from an EMBL/GenBank/DDBJ whole genome shotgun (WGS) entry which is preliminary data.</text>
</comment>
<feature type="compositionally biased region" description="Basic residues" evidence="1">
    <location>
        <begin position="1"/>
        <end position="19"/>
    </location>
</feature>
<keyword evidence="2" id="KW-0472">Membrane</keyword>